<proteinExistence type="predicted"/>
<dbReference type="PANTHER" id="PTHR15071">
    <property type="entry name" value="MANNOSE-6-PHOSPHATE RECEPTOR FAMILY MEMBER"/>
    <property type="match status" value="1"/>
</dbReference>
<feature type="compositionally biased region" description="Basic residues" evidence="1">
    <location>
        <begin position="66"/>
        <end position="75"/>
    </location>
</feature>
<keyword evidence="3" id="KW-1185">Reference proteome</keyword>
<dbReference type="InterPro" id="IPR009011">
    <property type="entry name" value="Man6P_isomerase_rcpt-bd_dom_sf"/>
</dbReference>
<evidence type="ECO:0000313" key="2">
    <source>
        <dbReference type="EMBL" id="WAQ94680.1"/>
    </source>
</evidence>
<dbReference type="PANTHER" id="PTHR15071:SF0">
    <property type="entry name" value="MANNOSE 6-PHOSPHATE RECEPTOR-LIKE PROTEIN 1"/>
    <property type="match status" value="1"/>
</dbReference>
<accession>A0ABY7DD84</accession>
<dbReference type="SUPFAM" id="SSF50911">
    <property type="entry name" value="Mannose 6-phosphate receptor domain"/>
    <property type="match status" value="1"/>
</dbReference>
<name>A0ABY7DD84_MYAAR</name>
<reference evidence="2" key="1">
    <citation type="submission" date="2022-11" db="EMBL/GenBank/DDBJ databases">
        <title>Centuries of genome instability and evolution in soft-shell clam transmissible cancer (bioRxiv).</title>
        <authorList>
            <person name="Hart S.F.M."/>
            <person name="Yonemitsu M.A."/>
            <person name="Giersch R.M."/>
            <person name="Beal B.F."/>
            <person name="Arriagada G."/>
            <person name="Davis B.W."/>
            <person name="Ostrander E.A."/>
            <person name="Goff S.P."/>
            <person name="Metzger M.J."/>
        </authorList>
    </citation>
    <scope>NUCLEOTIDE SEQUENCE</scope>
    <source>
        <strain evidence="2">MELC-2E11</strain>
        <tissue evidence="2">Siphon/mantle</tissue>
    </source>
</reference>
<dbReference type="Gene3D" id="2.70.130.10">
    <property type="entry name" value="Mannose-6-phosphate receptor binding domain"/>
    <property type="match status" value="1"/>
</dbReference>
<evidence type="ECO:0000313" key="3">
    <source>
        <dbReference type="Proteomes" id="UP001164746"/>
    </source>
</evidence>
<feature type="compositionally biased region" description="Basic and acidic residues" evidence="1">
    <location>
        <begin position="8"/>
        <end position="65"/>
    </location>
</feature>
<sequence length="192" mass="21608">MRQREGRKRPEGRNEGVKEGAELRKRLKGRDGRKEGWKELRAEGEKGGSKEGRKEGEEGRTEGQAKRRKGERKKGRVEGRRAIKGRICQRSNVQSAFYDVGDGDTAAFTGSPLNNTLVLTFTSDQRTSNIKISCNRREQSKFTHVNEDPPNTYTFVLETPFACTSPEPPTPKPKHNLSTGSVLLIIPRYLIP</sequence>
<evidence type="ECO:0000256" key="1">
    <source>
        <dbReference type="SAM" id="MobiDB-lite"/>
    </source>
</evidence>
<feature type="region of interest" description="Disordered" evidence="1">
    <location>
        <begin position="1"/>
        <end position="81"/>
    </location>
</feature>
<dbReference type="EMBL" id="CP111012">
    <property type="protein sequence ID" value="WAQ94680.1"/>
    <property type="molecule type" value="Genomic_DNA"/>
</dbReference>
<protein>
    <submittedName>
        <fullName evidence="2">Uncharacterized protein</fullName>
    </submittedName>
</protein>
<organism evidence="2 3">
    <name type="scientific">Mya arenaria</name>
    <name type="common">Soft-shell clam</name>
    <dbReference type="NCBI Taxonomy" id="6604"/>
    <lineage>
        <taxon>Eukaryota</taxon>
        <taxon>Metazoa</taxon>
        <taxon>Spiralia</taxon>
        <taxon>Lophotrochozoa</taxon>
        <taxon>Mollusca</taxon>
        <taxon>Bivalvia</taxon>
        <taxon>Autobranchia</taxon>
        <taxon>Heteroconchia</taxon>
        <taxon>Euheterodonta</taxon>
        <taxon>Imparidentia</taxon>
        <taxon>Neoheterodontei</taxon>
        <taxon>Myida</taxon>
        <taxon>Myoidea</taxon>
        <taxon>Myidae</taxon>
        <taxon>Mya</taxon>
    </lineage>
</organism>
<gene>
    <name evidence="2" type="ORF">MAR_007151</name>
</gene>
<dbReference type="Proteomes" id="UP001164746">
    <property type="component" value="Chromosome 1"/>
</dbReference>